<feature type="signal peptide" evidence="9">
    <location>
        <begin position="1"/>
        <end position="25"/>
    </location>
</feature>
<feature type="region of interest" description="Disordered" evidence="8">
    <location>
        <begin position="1095"/>
        <end position="1122"/>
    </location>
</feature>
<dbReference type="Pfam" id="PF00246">
    <property type="entry name" value="Peptidase_M14"/>
    <property type="match status" value="1"/>
</dbReference>
<dbReference type="EMBL" id="JAPDOD010000032">
    <property type="protein sequence ID" value="MDA0164255.1"/>
    <property type="molecule type" value="Genomic_DNA"/>
</dbReference>
<keyword evidence="5" id="KW-0862">Zinc</keyword>
<evidence type="ECO:0000313" key="13">
    <source>
        <dbReference type="Proteomes" id="UP001149140"/>
    </source>
</evidence>
<evidence type="ECO:0000256" key="1">
    <source>
        <dbReference type="ARBA" id="ARBA00001947"/>
    </source>
</evidence>
<keyword evidence="13" id="KW-1185">Reference proteome</keyword>
<dbReference type="GO" id="GO:0005615">
    <property type="term" value="C:extracellular space"/>
    <property type="evidence" value="ECO:0007669"/>
    <property type="project" value="TreeGrafter"/>
</dbReference>
<dbReference type="InterPro" id="IPR013783">
    <property type="entry name" value="Ig-like_fold"/>
</dbReference>
<evidence type="ECO:0000256" key="8">
    <source>
        <dbReference type="SAM" id="MobiDB-lite"/>
    </source>
</evidence>
<feature type="domain" description="Ig-like" evidence="10">
    <location>
        <begin position="1022"/>
        <end position="1105"/>
    </location>
</feature>
<sequence length="1222" mass="130612">MRSRASALMLAPLVALALAPAAAHAADTLSPYKAQVSAAQAADLKTQGFDIQEANVSTDDGPLQDVELIASDSQVKDLAADGIDLAPLAVDKPVAKSAALGDSPNPFFNVYRSYMEPGGIADEMKALAAANPDVMKLEQYGTSTLGKPLYTIKMTANARNVADGTRPAILFSAVNHAREWIAAEMGRRLPVWFAEHKNDPEIQRMISDRELWFVPIQNPDGYDFTFTCGTGAAQVPCDYRVRTADDNRFWRKTLRDNNANGIYGDGQDGVDPNRNYPSKRGIDEEGASNSFNSETYRGPYALSEPEDLGIDRLQRRIGFEANINYHSAGQLLLTPVSYTTDYYPPDSTLFDAVTGTDGDEAVFPYRSQHSSDLYESNGDTIDNAYMNYGIIGWTPEMDTCATLGEPSGCNQFASPDNESKVAAVFQKNLAFALNVANSIKNLGRPKNFDNDPSHYQVKPTQDIQPNRFDVSYGGSQIVEATIRKELGDADITVNVVGQNTTLTIPMTPSPAGERYGEVKGYYFERRQATIPATIGTRAIAAGDVVNVVVKAGGLQREFRYRVEALPDPVVAGQPVKKRVLVVAAEDYTGVSPNVKPGYATAPRYLAQHVAALQAAGYEVETFNIDAPPQNGGQVYATDTPIKYPTYLGVMSHFDAVNYYTGDDFIPQDTTETNPRRIATATTQTGSMEMAPWSHKVMLELREYANNGGKLLVDGRNVHQTFTASGSSLTATGPYNWTPDKLYGFFYPPNNSGDDDLPGTAWQRSRGISNDTWQNYLGVVGRQSGVGVALSNTANSGNPLITGFPVAPTATGLFAGMAPIALDESSTDDPNQNADGTPFPQPRIPLRLRNWGPTNEPLRAETVQADFATPVTYTTSGGSIISTRDAVTFSFGLEQANEASRNELVKRAMSYLLPATPDTTPPTIVGFKYPSNLSNATINDPVEIELTAYDERGDMDYVDLKGPDGALVQRTEVYPFQFRYTPPASAIGSVVKLTAEAVDKAGNKSSRDLLLNVLDSNSRPLTPVAVNPPSLVGTPTVGSQLSCINGGFINSPKTLTYAWLRSGVAIAGAVSPTYTLATADLGRTIACRITATNDAGSGDATSESLTVTNPAASTPAPGAAPAPTTTTVAAAPIVVTKAGLAFAAACKLSATRKAVTCAVSSNSTAKFSGSIRLAGHKSAAASKTGKKKVTFTVRTTKALKKGTKVVLKLKSGKTSKTITVTAS</sequence>
<evidence type="ECO:0000256" key="6">
    <source>
        <dbReference type="ARBA" id="ARBA00023049"/>
    </source>
</evidence>
<dbReference type="AlphaFoldDB" id="A0A9X3MZP6"/>
<evidence type="ECO:0000259" key="10">
    <source>
        <dbReference type="PROSITE" id="PS50835"/>
    </source>
</evidence>
<dbReference type="PROSITE" id="PS52035">
    <property type="entry name" value="PEPTIDASE_M14"/>
    <property type="match status" value="1"/>
</dbReference>
<evidence type="ECO:0000256" key="3">
    <source>
        <dbReference type="ARBA" id="ARBA00022670"/>
    </source>
</evidence>
<dbReference type="RefSeq" id="WP_270043507.1">
    <property type="nucleotide sequence ID" value="NZ_JAPDOD010000032.1"/>
</dbReference>
<dbReference type="GO" id="GO:0006508">
    <property type="term" value="P:proteolysis"/>
    <property type="evidence" value="ECO:0007669"/>
    <property type="project" value="UniProtKB-KW"/>
</dbReference>
<keyword evidence="6" id="KW-0482">Metalloprotease</keyword>
<keyword evidence="12" id="KW-0121">Carboxypeptidase</keyword>
<dbReference type="InterPro" id="IPR007110">
    <property type="entry name" value="Ig-like_dom"/>
</dbReference>
<feature type="active site" description="Proton donor/acceptor" evidence="7">
    <location>
        <position position="396"/>
    </location>
</feature>
<feature type="domain" description="Peptidase M14" evidence="11">
    <location>
        <begin position="110"/>
        <end position="432"/>
    </location>
</feature>
<dbReference type="PANTHER" id="PTHR11705">
    <property type="entry name" value="PROTEASE FAMILY M14 CARBOXYPEPTIDASE A,B"/>
    <property type="match status" value="1"/>
</dbReference>
<gene>
    <name evidence="12" type="ORF">OM076_28550</name>
</gene>
<dbReference type="Gene3D" id="3.40.630.10">
    <property type="entry name" value="Zn peptidases"/>
    <property type="match status" value="1"/>
</dbReference>
<evidence type="ECO:0000256" key="5">
    <source>
        <dbReference type="ARBA" id="ARBA00022833"/>
    </source>
</evidence>
<dbReference type="GO" id="GO:0005975">
    <property type="term" value="P:carbohydrate metabolic process"/>
    <property type="evidence" value="ECO:0007669"/>
    <property type="project" value="UniProtKB-ARBA"/>
</dbReference>
<keyword evidence="3" id="KW-0645">Protease</keyword>
<dbReference type="PROSITE" id="PS50835">
    <property type="entry name" value="IG_LIKE"/>
    <property type="match status" value="1"/>
</dbReference>
<evidence type="ECO:0000256" key="9">
    <source>
        <dbReference type="SAM" id="SignalP"/>
    </source>
</evidence>
<name>A0A9X3MZP6_9ACTN</name>
<dbReference type="GO" id="GO:0008270">
    <property type="term" value="F:zinc ion binding"/>
    <property type="evidence" value="ECO:0007669"/>
    <property type="project" value="InterPro"/>
</dbReference>
<comment type="similarity">
    <text evidence="2 7">Belongs to the peptidase M14 family.</text>
</comment>
<dbReference type="InterPro" id="IPR000834">
    <property type="entry name" value="Peptidase_M14"/>
</dbReference>
<comment type="cofactor">
    <cofactor evidence="1">
        <name>Zn(2+)</name>
        <dbReference type="ChEBI" id="CHEBI:29105"/>
    </cofactor>
</comment>
<evidence type="ECO:0000259" key="11">
    <source>
        <dbReference type="PROSITE" id="PS52035"/>
    </source>
</evidence>
<evidence type="ECO:0000313" key="12">
    <source>
        <dbReference type="EMBL" id="MDA0164255.1"/>
    </source>
</evidence>
<comment type="caution">
    <text evidence="12">The sequence shown here is derived from an EMBL/GenBank/DDBJ whole genome shotgun (WGS) entry which is preliminary data.</text>
</comment>
<feature type="chain" id="PRO_5040923440" evidence="9">
    <location>
        <begin position="26"/>
        <end position="1222"/>
    </location>
</feature>
<protein>
    <submittedName>
        <fullName evidence="12">M14 family zinc carboxypeptidase</fullName>
    </submittedName>
</protein>
<proteinExistence type="inferred from homology"/>
<dbReference type="SUPFAM" id="SSF53187">
    <property type="entry name" value="Zn-dependent exopeptidases"/>
    <property type="match status" value="1"/>
</dbReference>
<keyword evidence="9" id="KW-0732">Signal</keyword>
<feature type="compositionally biased region" description="Low complexity" evidence="8">
    <location>
        <begin position="1109"/>
        <end position="1122"/>
    </location>
</feature>
<evidence type="ECO:0000256" key="4">
    <source>
        <dbReference type="ARBA" id="ARBA00022801"/>
    </source>
</evidence>
<evidence type="ECO:0000256" key="7">
    <source>
        <dbReference type="PROSITE-ProRule" id="PRU01379"/>
    </source>
</evidence>
<reference evidence="12" key="1">
    <citation type="submission" date="2022-10" db="EMBL/GenBank/DDBJ databases">
        <title>The WGS of Solirubrobacter ginsenosidimutans DSM 21036.</title>
        <authorList>
            <person name="Jiang Z."/>
        </authorList>
    </citation>
    <scope>NUCLEOTIDE SEQUENCE</scope>
    <source>
        <strain evidence="12">DSM 21036</strain>
    </source>
</reference>
<accession>A0A9X3MZP6</accession>
<keyword evidence="4" id="KW-0378">Hydrolase</keyword>
<feature type="compositionally biased region" description="Polar residues" evidence="8">
    <location>
        <begin position="1095"/>
        <end position="1108"/>
    </location>
</feature>
<feature type="region of interest" description="Disordered" evidence="8">
    <location>
        <begin position="261"/>
        <end position="298"/>
    </location>
</feature>
<dbReference type="Gene3D" id="2.60.40.10">
    <property type="entry name" value="Immunoglobulins"/>
    <property type="match status" value="1"/>
</dbReference>
<evidence type="ECO:0000256" key="2">
    <source>
        <dbReference type="ARBA" id="ARBA00005988"/>
    </source>
</evidence>
<dbReference type="PRINTS" id="PR00765">
    <property type="entry name" value="CRBOXYPTASEA"/>
</dbReference>
<dbReference type="Gene3D" id="2.60.40.2700">
    <property type="match status" value="1"/>
</dbReference>
<dbReference type="Proteomes" id="UP001149140">
    <property type="component" value="Unassembled WGS sequence"/>
</dbReference>
<feature type="region of interest" description="Disordered" evidence="8">
    <location>
        <begin position="824"/>
        <end position="845"/>
    </location>
</feature>
<dbReference type="SMART" id="SM00631">
    <property type="entry name" value="Zn_pept"/>
    <property type="match status" value="1"/>
</dbReference>
<dbReference type="GO" id="GO:0004181">
    <property type="term" value="F:metallocarboxypeptidase activity"/>
    <property type="evidence" value="ECO:0007669"/>
    <property type="project" value="InterPro"/>
</dbReference>
<dbReference type="PANTHER" id="PTHR11705:SF143">
    <property type="entry name" value="SLL0236 PROTEIN"/>
    <property type="match status" value="1"/>
</dbReference>
<organism evidence="12 13">
    <name type="scientific">Solirubrobacter ginsenosidimutans</name>
    <dbReference type="NCBI Taxonomy" id="490573"/>
    <lineage>
        <taxon>Bacteria</taxon>
        <taxon>Bacillati</taxon>
        <taxon>Actinomycetota</taxon>
        <taxon>Thermoleophilia</taxon>
        <taxon>Solirubrobacterales</taxon>
        <taxon>Solirubrobacteraceae</taxon>
        <taxon>Solirubrobacter</taxon>
    </lineage>
</organism>